<organism evidence="2 3">
    <name type="scientific">Vitrella brassicaformis (strain CCMP3155)</name>
    <dbReference type="NCBI Taxonomy" id="1169540"/>
    <lineage>
        <taxon>Eukaryota</taxon>
        <taxon>Sar</taxon>
        <taxon>Alveolata</taxon>
        <taxon>Colpodellida</taxon>
        <taxon>Vitrellaceae</taxon>
        <taxon>Vitrella</taxon>
    </lineage>
</organism>
<evidence type="ECO:0000313" key="2">
    <source>
        <dbReference type="EMBL" id="CEM17612.1"/>
    </source>
</evidence>
<dbReference type="InParanoid" id="A0A0G4FT00"/>
<dbReference type="EMBL" id="CDMY01000492">
    <property type="protein sequence ID" value="CEM17612.1"/>
    <property type="molecule type" value="Genomic_DNA"/>
</dbReference>
<keyword evidence="3" id="KW-1185">Reference proteome</keyword>
<dbReference type="AlphaFoldDB" id="A0A0G4FT00"/>
<name>A0A0G4FT00_VITBC</name>
<sequence>MIITFMRTGPSFHPQVPPARVSIPARAASDGVSHPSYDRALPRAVELHVDSSSEEGLTSSAHSPHGSLPRRIWHRDAGDGG</sequence>
<dbReference type="Proteomes" id="UP000041254">
    <property type="component" value="Unassembled WGS sequence"/>
</dbReference>
<gene>
    <name evidence="2" type="ORF">Vbra_157</name>
</gene>
<reference evidence="2 3" key="1">
    <citation type="submission" date="2014-11" db="EMBL/GenBank/DDBJ databases">
        <authorList>
            <person name="Zhu J."/>
            <person name="Qi W."/>
            <person name="Song R."/>
        </authorList>
    </citation>
    <scope>NUCLEOTIDE SEQUENCE [LARGE SCALE GENOMIC DNA]</scope>
</reference>
<evidence type="ECO:0000313" key="3">
    <source>
        <dbReference type="Proteomes" id="UP000041254"/>
    </source>
</evidence>
<protein>
    <submittedName>
        <fullName evidence="2">Uncharacterized protein</fullName>
    </submittedName>
</protein>
<evidence type="ECO:0000256" key="1">
    <source>
        <dbReference type="SAM" id="MobiDB-lite"/>
    </source>
</evidence>
<dbReference type="VEuPathDB" id="CryptoDB:Vbra_157"/>
<accession>A0A0G4FT00</accession>
<feature type="region of interest" description="Disordered" evidence="1">
    <location>
        <begin position="47"/>
        <end position="81"/>
    </location>
</feature>
<proteinExistence type="predicted"/>